<feature type="transmembrane region" description="Helical" evidence="6">
    <location>
        <begin position="41"/>
        <end position="66"/>
    </location>
</feature>
<dbReference type="InterPro" id="IPR001633">
    <property type="entry name" value="EAL_dom"/>
</dbReference>
<reference evidence="10" key="1">
    <citation type="submission" date="2020-12" db="EMBL/GenBank/DDBJ databases">
        <title>Antibiotic resistance and phylogeny of Pseudomonas spp. isolated over three decades from chicken meat in the Norwegian food chain.</title>
        <authorList>
            <person name="Moen B."/>
        </authorList>
    </citation>
    <scope>NUCLEOTIDE SEQUENCE</scope>
    <source>
        <strain evidence="10">MF6762</strain>
    </source>
</reference>
<evidence type="ECO:0000256" key="4">
    <source>
        <dbReference type="ARBA" id="ARBA00022636"/>
    </source>
</evidence>
<evidence type="ECO:0000256" key="2">
    <source>
        <dbReference type="ARBA" id="ARBA00004533"/>
    </source>
</evidence>
<comment type="cofactor">
    <cofactor evidence="1">
        <name>Mg(2+)</name>
        <dbReference type="ChEBI" id="CHEBI:18420"/>
    </cofactor>
</comment>
<keyword evidence="6" id="KW-0472">Membrane</keyword>
<dbReference type="GO" id="GO:0005886">
    <property type="term" value="C:plasma membrane"/>
    <property type="evidence" value="ECO:0007669"/>
    <property type="project" value="UniProtKB-SubCell"/>
</dbReference>
<comment type="subcellular location">
    <subcellularLocation>
        <location evidence="2">Cell inner membrane</location>
    </subcellularLocation>
</comment>
<feature type="transmembrane region" description="Helical" evidence="6">
    <location>
        <begin position="215"/>
        <end position="237"/>
    </location>
</feature>
<comment type="catalytic activity">
    <reaction evidence="5">
        <text>3',3'-c-di-GMP + H2O = 5'-phosphoguanylyl(3'-&gt;5')guanosine + H(+)</text>
        <dbReference type="Rhea" id="RHEA:24902"/>
        <dbReference type="ChEBI" id="CHEBI:15377"/>
        <dbReference type="ChEBI" id="CHEBI:15378"/>
        <dbReference type="ChEBI" id="CHEBI:58754"/>
        <dbReference type="ChEBI" id="CHEBI:58805"/>
        <dbReference type="EC" id="3.1.4.52"/>
    </reaction>
    <physiologicalReaction direction="left-to-right" evidence="5">
        <dbReference type="Rhea" id="RHEA:24903"/>
    </physiologicalReaction>
</comment>
<keyword evidence="4" id="KW-0973">c-di-GMP</keyword>
<dbReference type="Proteomes" id="UP000658390">
    <property type="component" value="Unassembled WGS sequence"/>
</dbReference>
<dbReference type="CDD" id="cd01949">
    <property type="entry name" value="GGDEF"/>
    <property type="match status" value="1"/>
</dbReference>
<proteinExistence type="predicted"/>
<dbReference type="RefSeq" id="WP_198823054.1">
    <property type="nucleotide sequence ID" value="NZ_JAEKCZ010000035.1"/>
</dbReference>
<dbReference type="SUPFAM" id="SSF141868">
    <property type="entry name" value="EAL domain-like"/>
    <property type="match status" value="1"/>
</dbReference>
<dbReference type="Pfam" id="PF03707">
    <property type="entry name" value="MHYT"/>
    <property type="match status" value="3"/>
</dbReference>
<keyword evidence="6" id="KW-1133">Transmembrane helix</keyword>
<dbReference type="GO" id="GO:0071111">
    <property type="term" value="F:cyclic-guanylate-specific phosphodiesterase activity"/>
    <property type="evidence" value="ECO:0007669"/>
    <property type="project" value="UniProtKB-EC"/>
</dbReference>
<dbReference type="PANTHER" id="PTHR44757">
    <property type="entry name" value="DIGUANYLATE CYCLASE DGCP"/>
    <property type="match status" value="1"/>
</dbReference>
<dbReference type="PROSITE" id="PS50887">
    <property type="entry name" value="GGDEF"/>
    <property type="match status" value="1"/>
</dbReference>
<evidence type="ECO:0000259" key="8">
    <source>
        <dbReference type="PROSITE" id="PS50887"/>
    </source>
</evidence>
<dbReference type="AlphaFoldDB" id="A0A8I1FWZ7"/>
<feature type="transmembrane region" description="Helical" evidence="6">
    <location>
        <begin position="172"/>
        <end position="195"/>
    </location>
</feature>
<dbReference type="EMBL" id="JAEKCZ010000035">
    <property type="protein sequence ID" value="MBJ2259767.1"/>
    <property type="molecule type" value="Genomic_DNA"/>
</dbReference>
<dbReference type="CDD" id="cd01948">
    <property type="entry name" value="EAL"/>
    <property type="match status" value="1"/>
</dbReference>
<dbReference type="SMART" id="SM00267">
    <property type="entry name" value="GGDEF"/>
    <property type="match status" value="1"/>
</dbReference>
<dbReference type="FunFam" id="3.30.70.270:FF:000001">
    <property type="entry name" value="Diguanylate cyclase domain protein"/>
    <property type="match status" value="1"/>
</dbReference>
<evidence type="ECO:0000313" key="11">
    <source>
        <dbReference type="Proteomes" id="UP000658390"/>
    </source>
</evidence>
<gene>
    <name evidence="10" type="ORF">JFT45_25030</name>
</gene>
<dbReference type="SUPFAM" id="SSF55073">
    <property type="entry name" value="Nucleotide cyclase"/>
    <property type="match status" value="1"/>
</dbReference>
<dbReference type="NCBIfam" id="TIGR00254">
    <property type="entry name" value="GGDEF"/>
    <property type="match status" value="1"/>
</dbReference>
<feature type="transmembrane region" description="Helical" evidence="6">
    <location>
        <begin position="109"/>
        <end position="131"/>
    </location>
</feature>
<protein>
    <recommendedName>
        <fullName evidence="3">cyclic-guanylate-specific phosphodiesterase</fullName>
        <ecNumber evidence="3">3.1.4.52</ecNumber>
    </recommendedName>
</protein>
<organism evidence="10 11">
    <name type="scientific">Pseudomonas psychrophila</name>
    <dbReference type="NCBI Taxonomy" id="122355"/>
    <lineage>
        <taxon>Bacteria</taxon>
        <taxon>Pseudomonadati</taxon>
        <taxon>Pseudomonadota</taxon>
        <taxon>Gammaproteobacteria</taxon>
        <taxon>Pseudomonadales</taxon>
        <taxon>Pseudomonadaceae</taxon>
        <taxon>Pseudomonas</taxon>
    </lineage>
</organism>
<evidence type="ECO:0000256" key="3">
    <source>
        <dbReference type="ARBA" id="ARBA00012282"/>
    </source>
</evidence>
<comment type="caution">
    <text evidence="10">The sequence shown here is derived from an EMBL/GenBank/DDBJ whole genome shotgun (WGS) entry which is preliminary data.</text>
</comment>
<evidence type="ECO:0000256" key="1">
    <source>
        <dbReference type="ARBA" id="ARBA00001946"/>
    </source>
</evidence>
<feature type="domain" description="EAL" evidence="7">
    <location>
        <begin position="430"/>
        <end position="684"/>
    </location>
</feature>
<dbReference type="PROSITE" id="PS50924">
    <property type="entry name" value="MHYT"/>
    <property type="match status" value="1"/>
</dbReference>
<dbReference type="EC" id="3.1.4.52" evidence="3"/>
<keyword evidence="6" id="KW-0812">Transmembrane</keyword>
<dbReference type="PANTHER" id="PTHR44757:SF2">
    <property type="entry name" value="BIOFILM ARCHITECTURE MAINTENANCE PROTEIN MBAA"/>
    <property type="match status" value="1"/>
</dbReference>
<dbReference type="Pfam" id="PF00990">
    <property type="entry name" value="GGDEF"/>
    <property type="match status" value="1"/>
</dbReference>
<feature type="domain" description="GGDEF" evidence="8">
    <location>
        <begin position="289"/>
        <end position="421"/>
    </location>
</feature>
<sequence>MLLSSYNNVLVTFSLIVAILASYTALNMASRVSSSTGRASAFWLIGGSFAMGFGVWSMHFIGMLAFNLPISLGYDIPLTLLSLLIAIASSAFALWLVCQKDLPWARLALGGLLMGSGIAAMHYTGMAAMLMTPSVIYIPWIFALSIVIAVLASGAALWIAFQLRKDSKKATYARIGASLVMGCAIVGMHYTGMAAAQFPVGSFCGAANTGIDTKWLAVLVIVVSLAVFAIALIISMLDVRTKLLATSLDRANSELVQLALHDNLTKLPNRFLLDDRLEQAIQKAAREKRHFAVLFMDLDGFKAVNDLYGHHVGDLLLIEVAQRILDTQRSEDTAARLGGDEFVLLIDTGEPEDAAMLAQRLIENIGNAYHIGRNNLHVSASIGIALFPNDGLTAHELMVNADAAMYHAKEIGRSGYSFFEKTMNTNAHQQMQLQHDLHQALDRCEFVLHYQPKMLAPNGPMIGVEALLRWQSPDHGLVPPDSFLPLAERTGLIIPIGNWVIDEACRQMREWHDEGHQDWSIAVNLSTVQLGQFGLVNIVRMALERHSLDARHLVLEVTESTAMRNAEASLVVLKKLAELGVSISIDDFGTGYSSLLYLKRLPANELKIDRGFVTELAQGNDDAAIVSAIIALGQTLGLKIVAEGVETAEQQELLTRLGCHTLQGYLLGRPLPAELLVKSLTATPIAETTATA</sequence>
<name>A0A8I1FWZ7_9PSED</name>
<dbReference type="InterPro" id="IPR035919">
    <property type="entry name" value="EAL_sf"/>
</dbReference>
<dbReference type="Gene3D" id="3.30.70.270">
    <property type="match status" value="1"/>
</dbReference>
<feature type="transmembrane region" description="Helical" evidence="6">
    <location>
        <begin position="6"/>
        <end position="29"/>
    </location>
</feature>
<dbReference type="InterPro" id="IPR043128">
    <property type="entry name" value="Rev_trsase/Diguanyl_cyclase"/>
</dbReference>
<evidence type="ECO:0000256" key="5">
    <source>
        <dbReference type="ARBA" id="ARBA00051114"/>
    </source>
</evidence>
<evidence type="ECO:0000256" key="6">
    <source>
        <dbReference type="PROSITE-ProRule" id="PRU00244"/>
    </source>
</evidence>
<dbReference type="SMART" id="SM00052">
    <property type="entry name" value="EAL"/>
    <property type="match status" value="1"/>
</dbReference>
<dbReference type="FunFam" id="3.20.20.450:FF:000001">
    <property type="entry name" value="Cyclic di-GMP phosphodiesterase yahA"/>
    <property type="match status" value="1"/>
</dbReference>
<dbReference type="Gene3D" id="3.20.20.450">
    <property type="entry name" value="EAL domain"/>
    <property type="match status" value="1"/>
</dbReference>
<dbReference type="InterPro" id="IPR000160">
    <property type="entry name" value="GGDEF_dom"/>
</dbReference>
<evidence type="ECO:0000259" key="9">
    <source>
        <dbReference type="PROSITE" id="PS50924"/>
    </source>
</evidence>
<feature type="transmembrane region" description="Helical" evidence="6">
    <location>
        <begin position="137"/>
        <end position="160"/>
    </location>
</feature>
<feature type="transmembrane region" description="Helical" evidence="6">
    <location>
        <begin position="78"/>
        <end position="97"/>
    </location>
</feature>
<evidence type="ECO:0000313" key="10">
    <source>
        <dbReference type="EMBL" id="MBJ2259767.1"/>
    </source>
</evidence>
<dbReference type="InterPro" id="IPR029787">
    <property type="entry name" value="Nucleotide_cyclase"/>
</dbReference>
<evidence type="ECO:0000259" key="7">
    <source>
        <dbReference type="PROSITE" id="PS50883"/>
    </source>
</evidence>
<dbReference type="InterPro" id="IPR052155">
    <property type="entry name" value="Biofilm_reg_signaling"/>
</dbReference>
<accession>A0A8I1FWZ7</accession>
<dbReference type="Pfam" id="PF00563">
    <property type="entry name" value="EAL"/>
    <property type="match status" value="1"/>
</dbReference>
<dbReference type="InterPro" id="IPR005330">
    <property type="entry name" value="MHYT_dom"/>
</dbReference>
<feature type="domain" description="MHYT" evidence="9">
    <location>
        <begin position="6"/>
        <end position="199"/>
    </location>
</feature>
<dbReference type="GO" id="GO:0071732">
    <property type="term" value="P:cellular response to nitric oxide"/>
    <property type="evidence" value="ECO:0007669"/>
    <property type="project" value="UniProtKB-ARBA"/>
</dbReference>
<dbReference type="PROSITE" id="PS50883">
    <property type="entry name" value="EAL"/>
    <property type="match status" value="1"/>
</dbReference>